<name>A0A7X6RUX5_9MYCO</name>
<reference evidence="1 2" key="1">
    <citation type="submission" date="2020-04" db="EMBL/GenBank/DDBJ databases">
        <title>MicrobeNet Type strains.</title>
        <authorList>
            <person name="Nicholson A.C."/>
        </authorList>
    </citation>
    <scope>NUCLEOTIDE SEQUENCE [LARGE SCALE GENOMIC DNA]</scope>
    <source>
        <strain evidence="1 2">ATCC 700731</strain>
    </source>
</reference>
<dbReference type="AlphaFoldDB" id="A0A7X6RUX5"/>
<dbReference type="Proteomes" id="UP000518188">
    <property type="component" value="Unassembled WGS sequence"/>
</dbReference>
<evidence type="ECO:0000313" key="1">
    <source>
        <dbReference type="EMBL" id="NKZ10809.1"/>
    </source>
</evidence>
<protein>
    <recommendedName>
        <fullName evidence="3">Transposase</fullName>
    </recommendedName>
</protein>
<proteinExistence type="predicted"/>
<dbReference type="EMBL" id="JAAXPJ010000002">
    <property type="protein sequence ID" value="NKZ10809.1"/>
    <property type="molecule type" value="Genomic_DNA"/>
</dbReference>
<comment type="caution">
    <text evidence="1">The sequence shown here is derived from an EMBL/GenBank/DDBJ whole genome shotgun (WGS) entry which is preliminary data.</text>
</comment>
<evidence type="ECO:0000313" key="2">
    <source>
        <dbReference type="Proteomes" id="UP000518188"/>
    </source>
</evidence>
<organism evidence="1 2">
    <name type="scientific">Mycolicibacterium septicum DSM 44393</name>
    <dbReference type="NCBI Taxonomy" id="1341646"/>
    <lineage>
        <taxon>Bacteria</taxon>
        <taxon>Bacillati</taxon>
        <taxon>Actinomycetota</taxon>
        <taxon>Actinomycetes</taxon>
        <taxon>Mycobacteriales</taxon>
        <taxon>Mycobacteriaceae</taxon>
        <taxon>Mycolicibacterium</taxon>
    </lineage>
</organism>
<gene>
    <name evidence="1" type="ORF">HGA11_07440</name>
</gene>
<accession>A0A7X6RUX5</accession>
<evidence type="ECO:0008006" key="3">
    <source>
        <dbReference type="Google" id="ProtNLM"/>
    </source>
</evidence>
<sequence length="160" mass="18115">MLATVIAERLRWPFTMNPLRVRLREIRPEYLGIDSVDRVHYQPGEVTQCDLWFPAMPISSGGSRTNTPVLVMTLGSPGFIAATMLPSRQGGDLLREMWELISQMGKVTKTLVWEPVSTDRLNNRPPTSERHVRWITPETSKHDHNKTMAGAGCSSTISRW</sequence>